<dbReference type="PANTHER" id="PTHR40633">
    <property type="entry name" value="MATRIX PROTEIN, PUTATIVE (AFU_ORTHOLOGUE AFUA_8G05410)-RELATED"/>
    <property type="match status" value="1"/>
</dbReference>
<keyword evidence="1 3" id="KW-0732">Signal</keyword>
<dbReference type="InterPro" id="IPR018466">
    <property type="entry name" value="Kre9/Knh1-like_N"/>
</dbReference>
<comment type="caution">
    <text evidence="5">The sequence shown here is derived from an EMBL/GenBank/DDBJ whole genome shotgun (WGS) entry which is preliminary data.</text>
</comment>
<dbReference type="Pfam" id="PF10342">
    <property type="entry name" value="Kre9_KNH"/>
    <property type="match status" value="1"/>
</dbReference>
<evidence type="ECO:0000313" key="6">
    <source>
        <dbReference type="Proteomes" id="UP000807342"/>
    </source>
</evidence>
<protein>
    <recommendedName>
        <fullName evidence="4">Yeast cell wall synthesis Kre9/Knh1-like N-terminal domain-containing protein</fullName>
    </recommendedName>
</protein>
<feature type="domain" description="Yeast cell wall synthesis Kre9/Knh1-like N-terminal" evidence="4">
    <location>
        <begin position="28"/>
        <end position="121"/>
    </location>
</feature>
<evidence type="ECO:0000256" key="1">
    <source>
        <dbReference type="ARBA" id="ARBA00022729"/>
    </source>
</evidence>
<dbReference type="AlphaFoldDB" id="A0A9P5XRK7"/>
<evidence type="ECO:0000256" key="3">
    <source>
        <dbReference type="SAM" id="SignalP"/>
    </source>
</evidence>
<organism evidence="5 6">
    <name type="scientific">Macrolepiota fuliginosa MF-IS2</name>
    <dbReference type="NCBI Taxonomy" id="1400762"/>
    <lineage>
        <taxon>Eukaryota</taxon>
        <taxon>Fungi</taxon>
        <taxon>Dikarya</taxon>
        <taxon>Basidiomycota</taxon>
        <taxon>Agaricomycotina</taxon>
        <taxon>Agaricomycetes</taxon>
        <taxon>Agaricomycetidae</taxon>
        <taxon>Agaricales</taxon>
        <taxon>Agaricineae</taxon>
        <taxon>Agaricaceae</taxon>
        <taxon>Macrolepiota</taxon>
    </lineage>
</organism>
<dbReference type="InterPro" id="IPR052982">
    <property type="entry name" value="SRP1/TIP1-like"/>
</dbReference>
<reference evidence="5" key="1">
    <citation type="submission" date="2020-11" db="EMBL/GenBank/DDBJ databases">
        <authorList>
            <consortium name="DOE Joint Genome Institute"/>
            <person name="Ahrendt S."/>
            <person name="Riley R."/>
            <person name="Andreopoulos W."/>
            <person name="Labutti K."/>
            <person name="Pangilinan J."/>
            <person name="Ruiz-Duenas F.J."/>
            <person name="Barrasa J.M."/>
            <person name="Sanchez-Garcia M."/>
            <person name="Camarero S."/>
            <person name="Miyauchi S."/>
            <person name="Serrano A."/>
            <person name="Linde D."/>
            <person name="Babiker R."/>
            <person name="Drula E."/>
            <person name="Ayuso-Fernandez I."/>
            <person name="Pacheco R."/>
            <person name="Padilla G."/>
            <person name="Ferreira P."/>
            <person name="Barriuso J."/>
            <person name="Kellner H."/>
            <person name="Castanera R."/>
            <person name="Alfaro M."/>
            <person name="Ramirez L."/>
            <person name="Pisabarro A.G."/>
            <person name="Kuo A."/>
            <person name="Tritt A."/>
            <person name="Lipzen A."/>
            <person name="He G."/>
            <person name="Yan M."/>
            <person name="Ng V."/>
            <person name="Cullen D."/>
            <person name="Martin F."/>
            <person name="Rosso M.-N."/>
            <person name="Henrissat B."/>
            <person name="Hibbett D."/>
            <person name="Martinez A.T."/>
            <person name="Grigoriev I.V."/>
        </authorList>
    </citation>
    <scope>NUCLEOTIDE SEQUENCE</scope>
    <source>
        <strain evidence="5">MF-IS2</strain>
    </source>
</reference>
<feature type="chain" id="PRO_5040136517" description="Yeast cell wall synthesis Kre9/Knh1-like N-terminal domain-containing protein" evidence="3">
    <location>
        <begin position="22"/>
        <end position="255"/>
    </location>
</feature>
<accession>A0A9P5XRK7</accession>
<dbReference type="PANTHER" id="PTHR40633:SF1">
    <property type="entry name" value="GPI ANCHORED SERINE-THREONINE RICH PROTEIN (AFU_ORTHOLOGUE AFUA_1G03630)"/>
    <property type="match status" value="1"/>
</dbReference>
<name>A0A9P5XRK7_9AGAR</name>
<feature type="region of interest" description="Disordered" evidence="2">
    <location>
        <begin position="148"/>
        <end position="175"/>
    </location>
</feature>
<evidence type="ECO:0000313" key="5">
    <source>
        <dbReference type="EMBL" id="KAF9454415.1"/>
    </source>
</evidence>
<evidence type="ECO:0000259" key="4">
    <source>
        <dbReference type="Pfam" id="PF10342"/>
    </source>
</evidence>
<evidence type="ECO:0000256" key="2">
    <source>
        <dbReference type="SAM" id="MobiDB-lite"/>
    </source>
</evidence>
<dbReference type="OrthoDB" id="2432613at2759"/>
<gene>
    <name evidence="5" type="ORF">P691DRAFT_808555</name>
</gene>
<dbReference type="Proteomes" id="UP000807342">
    <property type="component" value="Unassembled WGS sequence"/>
</dbReference>
<feature type="region of interest" description="Disordered" evidence="2">
    <location>
        <begin position="195"/>
        <end position="232"/>
    </location>
</feature>
<feature type="signal peptide" evidence="3">
    <location>
        <begin position="1"/>
        <end position="21"/>
    </location>
</feature>
<dbReference type="EMBL" id="MU151054">
    <property type="protein sequence ID" value="KAF9454415.1"/>
    <property type="molecule type" value="Genomic_DNA"/>
</dbReference>
<sequence>MVSSSVFALITVLASALVARADVVPSEPSPGAVYREGQTCPIVWEADPDSPTAWKNMNIELMTGDNFDMQHLTTVATNQDGTVNGRFQFPCPGVTINAPIYFYQFTSPSATDKTWTTRFTIASTSGQTVPAPNATQPGSGEAIPWGVGALTNPAGGVPPPSGAGGGSAIPSGSASTSGVLSTTSSALVSSVTLATSPSPVVTPPGTPALVVTNAGPTPSTSSGSASPSQSNSASAMSATFSMTPLILSALSFMFI</sequence>
<proteinExistence type="predicted"/>
<keyword evidence="6" id="KW-1185">Reference proteome</keyword>
<feature type="compositionally biased region" description="Low complexity" evidence="2">
    <location>
        <begin position="212"/>
        <end position="232"/>
    </location>
</feature>